<protein>
    <recommendedName>
        <fullName evidence="9">Zn(2)-C6 fungal-type domain-containing protein</fullName>
    </recommendedName>
</protein>
<sequence length="951" mass="105556">MVMTSYFLDDVDEQMDGDSNHIGRKSGHVTKACNACKKRKAKCDRQRPSCGPCQLRREKCEFTEGDRRHHPDRQFVDSLELRNKTLEERNKGLDARINQLTKFIKDMGLEAPAGANESPQSVAVSKEPSPTAVNSHSISPEPPETTLVNISPVMNTLRVSPTGDNEALLHDAQPRLITQRNERGHYFMYGATSSMQHLPNSLASEEVVFHDAGPVPSSSRSNSPTLVHRSESSSSGSSTTMVGYDHLRHLPCHLSMTLDEHEEVLHTLFRVLPAHMKLHAATFLRSLRSTLAFPAQHRPSGSSPSFPFPPRPRDCPLPPPDHGFPFPPMPNPSLPYLPVPDSFDFGTAPTLPSPLPSQLPLDVFTPHAVMNRTEFQAIFGGEMPPVLPPQVTPHYSPTLHNATLSVALTYAAKIENRGLELRREVAQMAKANLETELASPSLTGVKALEYLAVFHAGMSDHALGWQYFGMALRMALALGLNLDCTALVESGDISESLQRERNATFWSVFIQDRYWSLWFGRTVGLPEGSYNIPIPEPDPQVDLLPMNVGDGVDITTEIGCQPAFLSSTFVQTSKIMIIASKILTNIYGTKKTIDMNVVSKLRLELDDWHNKLPPALHYSTTTLSASIPHILTLQMTFNWLIILLDRPFYRSVTQPLHQEPAVKRCDAALRRLVRLFRSWHDSHGLRTCTPEHSAIVFTAGATFLLSAVQFKPLSEKKRKEGLDGIKFCARLLREMGTVWPAAREKADILFRLQKKFSSTVDVTDNGMPVDIQRGHSGDSLDVDDIKKDPEWVELALDLGDDNTVPQFVIDTSAFEQSRTYLDSQFASELHVPTPGVDRNNSAERVNPTLGADYFLTTLYQFMENYDTAPQQPRYQAPVLPEVSEAGKQTLNGLLQGNGLLPNGVNGVAHVEEDQEDANLYEGWSSEYVNFDAVKGVEVVNVGTSDVVPMSP</sequence>
<dbReference type="SMART" id="SM00066">
    <property type="entry name" value="GAL4"/>
    <property type="match status" value="1"/>
</dbReference>
<dbReference type="GeneID" id="63692675"/>
<keyword evidence="7" id="KW-0539">Nucleus</keyword>
<dbReference type="OrthoDB" id="2154091at2759"/>
<dbReference type="GO" id="GO:0005634">
    <property type="term" value="C:nucleus"/>
    <property type="evidence" value="ECO:0007669"/>
    <property type="project" value="UniProtKB-SubCell"/>
</dbReference>
<comment type="subcellular location">
    <subcellularLocation>
        <location evidence="1">Nucleus</location>
    </subcellularLocation>
</comment>
<keyword evidence="5" id="KW-0238">DNA-binding</keyword>
<dbReference type="CDD" id="cd12148">
    <property type="entry name" value="fungal_TF_MHR"/>
    <property type="match status" value="1"/>
</dbReference>
<dbReference type="PROSITE" id="PS50048">
    <property type="entry name" value="ZN2_CY6_FUNGAL_2"/>
    <property type="match status" value="1"/>
</dbReference>
<keyword evidence="6" id="KW-0804">Transcription</keyword>
<dbReference type="Proteomes" id="UP000030653">
    <property type="component" value="Unassembled WGS sequence"/>
</dbReference>
<evidence type="ECO:0000313" key="10">
    <source>
        <dbReference type="EMBL" id="EJU02605.1"/>
    </source>
</evidence>
<dbReference type="CDD" id="cd00067">
    <property type="entry name" value="GAL4"/>
    <property type="match status" value="1"/>
</dbReference>
<dbReference type="GO" id="GO:0008270">
    <property type="term" value="F:zinc ion binding"/>
    <property type="evidence" value="ECO:0007669"/>
    <property type="project" value="InterPro"/>
</dbReference>
<feature type="domain" description="Zn(2)-C6 fungal-type" evidence="9">
    <location>
        <begin position="32"/>
        <end position="62"/>
    </location>
</feature>
<dbReference type="RefSeq" id="XP_040629499.1">
    <property type="nucleotide sequence ID" value="XM_040777613.1"/>
</dbReference>
<accession>M5G304</accession>
<evidence type="ECO:0000256" key="1">
    <source>
        <dbReference type="ARBA" id="ARBA00004123"/>
    </source>
</evidence>
<feature type="compositionally biased region" description="Polar residues" evidence="8">
    <location>
        <begin position="216"/>
        <end position="225"/>
    </location>
</feature>
<dbReference type="HOGENOM" id="CLU_309722_0_0_1"/>
<dbReference type="SUPFAM" id="SSF57701">
    <property type="entry name" value="Zn2/Cys6 DNA-binding domain"/>
    <property type="match status" value="1"/>
</dbReference>
<dbReference type="EMBL" id="JH795861">
    <property type="protein sequence ID" value="EJU02605.1"/>
    <property type="molecule type" value="Genomic_DNA"/>
</dbReference>
<dbReference type="STRING" id="1858805.M5G304"/>
<dbReference type="Gene3D" id="4.10.240.10">
    <property type="entry name" value="Zn(2)-C6 fungal-type DNA-binding domain"/>
    <property type="match status" value="1"/>
</dbReference>
<name>M5G304_DACPD</name>
<dbReference type="SMART" id="SM00906">
    <property type="entry name" value="Fungal_trans"/>
    <property type="match status" value="1"/>
</dbReference>
<dbReference type="PANTHER" id="PTHR31313:SF81">
    <property type="entry name" value="TY1 ENHANCER ACTIVATOR"/>
    <property type="match status" value="1"/>
</dbReference>
<evidence type="ECO:0000313" key="11">
    <source>
        <dbReference type="Proteomes" id="UP000030653"/>
    </source>
</evidence>
<dbReference type="PROSITE" id="PS00463">
    <property type="entry name" value="ZN2_CY6_FUNGAL_1"/>
    <property type="match status" value="1"/>
</dbReference>
<evidence type="ECO:0000256" key="3">
    <source>
        <dbReference type="ARBA" id="ARBA00022833"/>
    </source>
</evidence>
<evidence type="ECO:0000256" key="6">
    <source>
        <dbReference type="ARBA" id="ARBA00023163"/>
    </source>
</evidence>
<evidence type="ECO:0000256" key="2">
    <source>
        <dbReference type="ARBA" id="ARBA00022723"/>
    </source>
</evidence>
<evidence type="ECO:0000256" key="4">
    <source>
        <dbReference type="ARBA" id="ARBA00023015"/>
    </source>
</evidence>
<feature type="region of interest" description="Disordered" evidence="8">
    <location>
        <begin position="213"/>
        <end position="240"/>
    </location>
</feature>
<keyword evidence="2" id="KW-0479">Metal-binding</keyword>
<reference evidence="10 11" key="1">
    <citation type="journal article" date="2012" name="Science">
        <title>The Paleozoic origin of enzymatic lignin decomposition reconstructed from 31 fungal genomes.</title>
        <authorList>
            <person name="Floudas D."/>
            <person name="Binder M."/>
            <person name="Riley R."/>
            <person name="Barry K."/>
            <person name="Blanchette R.A."/>
            <person name="Henrissat B."/>
            <person name="Martinez A.T."/>
            <person name="Otillar R."/>
            <person name="Spatafora J.W."/>
            <person name="Yadav J.S."/>
            <person name="Aerts A."/>
            <person name="Benoit I."/>
            <person name="Boyd A."/>
            <person name="Carlson A."/>
            <person name="Copeland A."/>
            <person name="Coutinho P.M."/>
            <person name="de Vries R.P."/>
            <person name="Ferreira P."/>
            <person name="Findley K."/>
            <person name="Foster B."/>
            <person name="Gaskell J."/>
            <person name="Glotzer D."/>
            <person name="Gorecki P."/>
            <person name="Heitman J."/>
            <person name="Hesse C."/>
            <person name="Hori C."/>
            <person name="Igarashi K."/>
            <person name="Jurgens J.A."/>
            <person name="Kallen N."/>
            <person name="Kersten P."/>
            <person name="Kohler A."/>
            <person name="Kuees U."/>
            <person name="Kumar T.K.A."/>
            <person name="Kuo A."/>
            <person name="LaButti K."/>
            <person name="Larrondo L.F."/>
            <person name="Lindquist E."/>
            <person name="Ling A."/>
            <person name="Lombard V."/>
            <person name="Lucas S."/>
            <person name="Lundell T."/>
            <person name="Martin R."/>
            <person name="McLaughlin D.J."/>
            <person name="Morgenstern I."/>
            <person name="Morin E."/>
            <person name="Murat C."/>
            <person name="Nagy L.G."/>
            <person name="Nolan M."/>
            <person name="Ohm R.A."/>
            <person name="Patyshakuliyeva A."/>
            <person name="Rokas A."/>
            <person name="Ruiz-Duenas F.J."/>
            <person name="Sabat G."/>
            <person name="Salamov A."/>
            <person name="Samejima M."/>
            <person name="Schmutz J."/>
            <person name="Slot J.C."/>
            <person name="St John F."/>
            <person name="Stenlid J."/>
            <person name="Sun H."/>
            <person name="Sun S."/>
            <person name="Syed K."/>
            <person name="Tsang A."/>
            <person name="Wiebenga A."/>
            <person name="Young D."/>
            <person name="Pisabarro A."/>
            <person name="Eastwood D.C."/>
            <person name="Martin F."/>
            <person name="Cullen D."/>
            <person name="Grigoriev I.V."/>
            <person name="Hibbett D.S."/>
        </authorList>
    </citation>
    <scope>NUCLEOTIDE SEQUENCE [LARGE SCALE GENOMIC DNA]</scope>
    <source>
        <strain evidence="10 11">DJM-731 SS1</strain>
    </source>
</reference>
<dbReference type="PANTHER" id="PTHR31313">
    <property type="entry name" value="TY1 ENHANCER ACTIVATOR"/>
    <property type="match status" value="1"/>
</dbReference>
<dbReference type="Pfam" id="PF00172">
    <property type="entry name" value="Zn_clus"/>
    <property type="match status" value="1"/>
</dbReference>
<dbReference type="InterPro" id="IPR001138">
    <property type="entry name" value="Zn2Cys6_DnaBD"/>
</dbReference>
<keyword evidence="11" id="KW-1185">Reference proteome</keyword>
<dbReference type="AlphaFoldDB" id="M5G304"/>
<evidence type="ECO:0000256" key="8">
    <source>
        <dbReference type="SAM" id="MobiDB-lite"/>
    </source>
</evidence>
<evidence type="ECO:0000256" key="7">
    <source>
        <dbReference type="ARBA" id="ARBA00023242"/>
    </source>
</evidence>
<dbReference type="InterPro" id="IPR051615">
    <property type="entry name" value="Transcr_Regulatory_Elem"/>
</dbReference>
<proteinExistence type="predicted"/>
<dbReference type="InterPro" id="IPR036864">
    <property type="entry name" value="Zn2-C6_fun-type_DNA-bd_sf"/>
</dbReference>
<keyword evidence="4" id="KW-0805">Transcription regulation</keyword>
<dbReference type="Pfam" id="PF04082">
    <property type="entry name" value="Fungal_trans"/>
    <property type="match status" value="1"/>
</dbReference>
<feature type="region of interest" description="Disordered" evidence="8">
    <location>
        <begin position="111"/>
        <end position="147"/>
    </location>
</feature>
<dbReference type="OMA" id="SHRICTD"/>
<evidence type="ECO:0000256" key="5">
    <source>
        <dbReference type="ARBA" id="ARBA00023125"/>
    </source>
</evidence>
<organism evidence="10 11">
    <name type="scientific">Dacryopinax primogenitus (strain DJM 731)</name>
    <name type="common">Brown rot fungus</name>
    <dbReference type="NCBI Taxonomy" id="1858805"/>
    <lineage>
        <taxon>Eukaryota</taxon>
        <taxon>Fungi</taxon>
        <taxon>Dikarya</taxon>
        <taxon>Basidiomycota</taxon>
        <taxon>Agaricomycotina</taxon>
        <taxon>Dacrymycetes</taxon>
        <taxon>Dacrymycetales</taxon>
        <taxon>Dacrymycetaceae</taxon>
        <taxon>Dacryopinax</taxon>
    </lineage>
</organism>
<gene>
    <name evidence="10" type="ORF">DACRYDRAFT_99690</name>
</gene>
<evidence type="ECO:0000259" key="9">
    <source>
        <dbReference type="PROSITE" id="PS50048"/>
    </source>
</evidence>
<dbReference type="InterPro" id="IPR007219">
    <property type="entry name" value="XnlR_reg_dom"/>
</dbReference>
<dbReference type="GO" id="GO:0000981">
    <property type="term" value="F:DNA-binding transcription factor activity, RNA polymerase II-specific"/>
    <property type="evidence" value="ECO:0007669"/>
    <property type="project" value="InterPro"/>
</dbReference>
<keyword evidence="3" id="KW-0862">Zinc</keyword>
<dbReference type="GO" id="GO:0006351">
    <property type="term" value="P:DNA-templated transcription"/>
    <property type="evidence" value="ECO:0007669"/>
    <property type="project" value="InterPro"/>
</dbReference>
<dbReference type="GO" id="GO:0003677">
    <property type="term" value="F:DNA binding"/>
    <property type="evidence" value="ECO:0007669"/>
    <property type="project" value="UniProtKB-KW"/>
</dbReference>